<evidence type="ECO:0000313" key="1">
    <source>
        <dbReference type="EMBL" id="PWK83188.1"/>
    </source>
</evidence>
<proteinExistence type="predicted"/>
<evidence type="ECO:0008006" key="3">
    <source>
        <dbReference type="Google" id="ProtNLM"/>
    </source>
</evidence>
<dbReference type="AlphaFoldDB" id="A0A316HPM7"/>
<comment type="caution">
    <text evidence="1">The sequence shown here is derived from an EMBL/GenBank/DDBJ whole genome shotgun (WGS) entry which is preliminary data.</text>
</comment>
<reference evidence="1 2" key="1">
    <citation type="submission" date="2018-05" db="EMBL/GenBank/DDBJ databases">
        <title>Genomic Encyclopedia of Type Strains, Phase IV (KMG-IV): sequencing the most valuable type-strain genomes for metagenomic binning, comparative biology and taxonomic classification.</title>
        <authorList>
            <person name="Goeker M."/>
        </authorList>
    </citation>
    <scope>NUCLEOTIDE SEQUENCE [LARGE SCALE GENOMIC DNA]</scope>
    <source>
        <strain evidence="1 2">DSM 45480</strain>
    </source>
</reference>
<dbReference type="RefSeq" id="WP_109639826.1">
    <property type="nucleotide sequence ID" value="NZ_QGHB01000011.1"/>
</dbReference>
<protein>
    <recommendedName>
        <fullName evidence="3">DUF3168 domain-containing protein</fullName>
    </recommendedName>
</protein>
<organism evidence="1 2">
    <name type="scientific">Lentzea atacamensis</name>
    <dbReference type="NCBI Taxonomy" id="531938"/>
    <lineage>
        <taxon>Bacteria</taxon>
        <taxon>Bacillati</taxon>
        <taxon>Actinomycetota</taxon>
        <taxon>Actinomycetes</taxon>
        <taxon>Pseudonocardiales</taxon>
        <taxon>Pseudonocardiaceae</taxon>
        <taxon>Lentzea</taxon>
    </lineage>
</organism>
<accession>A0A316HPM7</accession>
<dbReference type="Proteomes" id="UP000246005">
    <property type="component" value="Unassembled WGS sequence"/>
</dbReference>
<name>A0A316HPM7_9PSEU</name>
<gene>
    <name evidence="1" type="ORF">C8D88_11173</name>
</gene>
<sequence length="147" mass="15589">MTGPAPIPAPIPVPVDVVELVLGLLRPLLAARPEPVLSGIKAGTETGHGQHGGPPSLPWLRLTEDGHTWRWPAVQRVVLRLTCWHRTEHDAKAAVGLALALLCSLRGTRGLLDAEPIVGPIAAPDPHTRKPLATATVAVRVRTPARS</sequence>
<evidence type="ECO:0000313" key="2">
    <source>
        <dbReference type="Proteomes" id="UP000246005"/>
    </source>
</evidence>
<dbReference type="EMBL" id="QGHB01000011">
    <property type="protein sequence ID" value="PWK83188.1"/>
    <property type="molecule type" value="Genomic_DNA"/>
</dbReference>